<organism evidence="1 2">
    <name type="scientific">Polaribacter cellanae</name>
    <dbReference type="NCBI Taxonomy" id="2818493"/>
    <lineage>
        <taxon>Bacteria</taxon>
        <taxon>Pseudomonadati</taxon>
        <taxon>Bacteroidota</taxon>
        <taxon>Flavobacteriia</taxon>
        <taxon>Flavobacteriales</taxon>
        <taxon>Flavobacteriaceae</taxon>
    </lineage>
</organism>
<name>A0A975CJW2_9FLAO</name>
<dbReference type="EMBL" id="CP071869">
    <property type="protein sequence ID" value="QTE21023.1"/>
    <property type="molecule type" value="Genomic_DNA"/>
</dbReference>
<accession>A0A975CJW2</accession>
<protein>
    <submittedName>
        <fullName evidence="1">Uncharacterized protein</fullName>
    </submittedName>
</protein>
<evidence type="ECO:0000313" key="2">
    <source>
        <dbReference type="Proteomes" id="UP000663920"/>
    </source>
</evidence>
<sequence>MINILPVDTRQKIDLITEERDLVFPKEEKKFLSEKGSINFLASLSTMKLLFKPSEDLKKAQIRFDVILKSDENILGTIKKYMYYFIQLKKNKKDEDLRSLLLKLKSTDYNLNIKANPSLNNFIQKVFIDDISLIRNFELGYYLMKEITFLIIRPFENQLKLTNSEIIRSIPENKFKEVILDLIHKNCDIDNIAIKKLLYNCNLFLKEHYKKNEMRSLFFCLDIKENFLFFERKLNFIQKIQEKIIENIFIKYDLSNKIDKNNQNDMDNGLSL</sequence>
<evidence type="ECO:0000313" key="1">
    <source>
        <dbReference type="EMBL" id="QTE21023.1"/>
    </source>
</evidence>
<dbReference type="RefSeq" id="WP_208076627.1">
    <property type="nucleotide sequence ID" value="NZ_CP071869.1"/>
</dbReference>
<dbReference type="KEGG" id="pcea:J3359_09180"/>
<dbReference type="AlphaFoldDB" id="A0A975CJW2"/>
<dbReference type="Proteomes" id="UP000663920">
    <property type="component" value="Chromosome"/>
</dbReference>
<proteinExistence type="predicted"/>
<reference evidence="1 2" key="1">
    <citation type="submission" date="2021-03" db="EMBL/GenBank/DDBJ databases">
        <title>Complete genome of Polaribacter_sp.SM13.</title>
        <authorList>
            <person name="Jeong S.W."/>
            <person name="Bae J.W."/>
        </authorList>
    </citation>
    <scope>NUCLEOTIDE SEQUENCE [LARGE SCALE GENOMIC DNA]</scope>
    <source>
        <strain evidence="1 2">SM13</strain>
    </source>
</reference>
<keyword evidence="2" id="KW-1185">Reference proteome</keyword>
<gene>
    <name evidence="1" type="ORF">J3359_09180</name>
</gene>